<name>A0A8S1VZW8_9CILI</name>
<protein>
    <submittedName>
        <fullName evidence="1">Uncharacterized protein</fullName>
    </submittedName>
</protein>
<organism evidence="1 2">
    <name type="scientific">Paramecium pentaurelia</name>
    <dbReference type="NCBI Taxonomy" id="43138"/>
    <lineage>
        <taxon>Eukaryota</taxon>
        <taxon>Sar</taxon>
        <taxon>Alveolata</taxon>
        <taxon>Ciliophora</taxon>
        <taxon>Intramacronucleata</taxon>
        <taxon>Oligohymenophorea</taxon>
        <taxon>Peniculida</taxon>
        <taxon>Parameciidae</taxon>
        <taxon>Paramecium</taxon>
    </lineage>
</organism>
<evidence type="ECO:0000313" key="2">
    <source>
        <dbReference type="Proteomes" id="UP000689195"/>
    </source>
</evidence>
<comment type="caution">
    <text evidence="1">The sequence shown here is derived from an EMBL/GenBank/DDBJ whole genome shotgun (WGS) entry which is preliminary data.</text>
</comment>
<proteinExistence type="predicted"/>
<reference evidence="1" key="1">
    <citation type="submission" date="2021-01" db="EMBL/GenBank/DDBJ databases">
        <authorList>
            <consortium name="Genoscope - CEA"/>
            <person name="William W."/>
        </authorList>
    </citation>
    <scope>NUCLEOTIDE SEQUENCE</scope>
</reference>
<dbReference type="AlphaFoldDB" id="A0A8S1VZW8"/>
<evidence type="ECO:0000313" key="1">
    <source>
        <dbReference type="EMBL" id="CAD8182381.1"/>
    </source>
</evidence>
<accession>A0A8S1VZW8</accession>
<sequence>MAKNQQQQIKMLIFEKLWMRKLDIVKFCMKIKK</sequence>
<gene>
    <name evidence="1" type="ORF">PPENT_87.1.T0780166</name>
</gene>
<keyword evidence="2" id="KW-1185">Reference proteome</keyword>
<dbReference type="Proteomes" id="UP000689195">
    <property type="component" value="Unassembled WGS sequence"/>
</dbReference>
<dbReference type="EMBL" id="CAJJDO010000078">
    <property type="protein sequence ID" value="CAD8182381.1"/>
    <property type="molecule type" value="Genomic_DNA"/>
</dbReference>